<evidence type="ECO:0000313" key="2">
    <source>
        <dbReference type="Proteomes" id="UP001209878"/>
    </source>
</evidence>
<protein>
    <submittedName>
        <fullName evidence="1">Uncharacterized protein</fullName>
    </submittedName>
</protein>
<dbReference type="AlphaFoldDB" id="A0AAD9PD35"/>
<keyword evidence="2" id="KW-1185">Reference proteome</keyword>
<dbReference type="Proteomes" id="UP001209878">
    <property type="component" value="Unassembled WGS sequence"/>
</dbReference>
<sequence length="45" mass="5438">MYHICRVSPQCGHAYVSSKYPFLRIVHHMYHMCRVSPPVWIRTCF</sequence>
<organism evidence="1 2">
    <name type="scientific">Ridgeia piscesae</name>
    <name type="common">Tubeworm</name>
    <dbReference type="NCBI Taxonomy" id="27915"/>
    <lineage>
        <taxon>Eukaryota</taxon>
        <taxon>Metazoa</taxon>
        <taxon>Spiralia</taxon>
        <taxon>Lophotrochozoa</taxon>
        <taxon>Annelida</taxon>
        <taxon>Polychaeta</taxon>
        <taxon>Sedentaria</taxon>
        <taxon>Canalipalpata</taxon>
        <taxon>Sabellida</taxon>
        <taxon>Siboglinidae</taxon>
        <taxon>Ridgeia</taxon>
    </lineage>
</organism>
<accession>A0AAD9PD35</accession>
<name>A0AAD9PD35_RIDPI</name>
<reference evidence="1" key="1">
    <citation type="journal article" date="2023" name="Mol. Biol. Evol.">
        <title>Third-Generation Sequencing Reveals the Adaptive Role of the Epigenome in Three Deep-Sea Polychaetes.</title>
        <authorList>
            <person name="Perez M."/>
            <person name="Aroh O."/>
            <person name="Sun Y."/>
            <person name="Lan Y."/>
            <person name="Juniper S.K."/>
            <person name="Young C.R."/>
            <person name="Angers B."/>
            <person name="Qian P.Y."/>
        </authorList>
    </citation>
    <scope>NUCLEOTIDE SEQUENCE</scope>
    <source>
        <strain evidence="1">R07B-5</strain>
    </source>
</reference>
<comment type="caution">
    <text evidence="1">The sequence shown here is derived from an EMBL/GenBank/DDBJ whole genome shotgun (WGS) entry which is preliminary data.</text>
</comment>
<proteinExistence type="predicted"/>
<dbReference type="EMBL" id="JAODUO010000028">
    <property type="protein sequence ID" value="KAK2192562.1"/>
    <property type="molecule type" value="Genomic_DNA"/>
</dbReference>
<gene>
    <name evidence="1" type="ORF">NP493_28g12055</name>
</gene>
<evidence type="ECO:0000313" key="1">
    <source>
        <dbReference type="EMBL" id="KAK2192562.1"/>
    </source>
</evidence>